<dbReference type="Proteomes" id="UP001516464">
    <property type="component" value="Unassembled WGS sequence"/>
</dbReference>
<sequence>MNDQNLNSEIEQARVCVNQKQYQMAIDIYSDILNKASALYSVDDPVLAELYLEYANALICNSHELFISELQSILKMKAAALPDKEDDLEIAWNVVELAKNTFMVTKDHYNLYRAYFYLGEILILNNEFSESIKEYANSITELDIVSGNGKDMTYNSQYFEIYSRIASAYEFLKDYQNSSLYYKKCLDLQKNNGSEAVVDELKFRIESLKEKDMELNVGRETEETIENDDKPIIDINSLKKSKMNK</sequence>
<dbReference type="Gene3D" id="1.25.40.10">
    <property type="entry name" value="Tetratricopeptide repeat domain"/>
    <property type="match status" value="1"/>
</dbReference>
<dbReference type="EMBL" id="SBIQ01000064">
    <property type="protein sequence ID" value="KAF7683663.1"/>
    <property type="molecule type" value="Genomic_DNA"/>
</dbReference>
<keyword evidence="3" id="KW-1185">Reference proteome</keyword>
<accession>A0ABQ7HZV0</accession>
<dbReference type="InterPro" id="IPR019734">
    <property type="entry name" value="TPR_rpt"/>
</dbReference>
<proteinExistence type="predicted"/>
<dbReference type="PROSITE" id="PS50005">
    <property type="entry name" value="TPR"/>
    <property type="match status" value="1"/>
</dbReference>
<protein>
    <recommendedName>
        <fullName evidence="4">Tetratricopeptide SHNi-TPR domain-containing protein</fullName>
    </recommendedName>
</protein>
<dbReference type="SMART" id="SM00028">
    <property type="entry name" value="TPR"/>
    <property type="match status" value="3"/>
</dbReference>
<organism evidence="2 3">
    <name type="scientific">Astathelohania contejeani</name>
    <dbReference type="NCBI Taxonomy" id="164912"/>
    <lineage>
        <taxon>Eukaryota</taxon>
        <taxon>Fungi</taxon>
        <taxon>Fungi incertae sedis</taxon>
        <taxon>Microsporidia</taxon>
        <taxon>Astathelohaniidae</taxon>
        <taxon>Astathelohania</taxon>
    </lineage>
</organism>
<gene>
    <name evidence="2" type="ORF">TCON_1136</name>
</gene>
<keyword evidence="1" id="KW-0802">TPR repeat</keyword>
<reference evidence="2 3" key="1">
    <citation type="submission" date="2019-01" db="EMBL/GenBank/DDBJ databases">
        <title>Genomes sequencing and comparative genomics of infectious freshwater microsporidia, Cucumispora dikerogammari and Thelohania contejeani.</title>
        <authorList>
            <person name="Cormier A."/>
            <person name="Giraud I."/>
            <person name="Wattier R."/>
            <person name="Teixeira M."/>
            <person name="Grandjean F."/>
            <person name="Rigaud T."/>
            <person name="Cordaux R."/>
        </authorList>
    </citation>
    <scope>NUCLEOTIDE SEQUENCE [LARGE SCALE GENOMIC DNA]</scope>
    <source>
        <strain evidence="2">T1</strain>
        <tissue evidence="2">Spores</tissue>
    </source>
</reference>
<dbReference type="SUPFAM" id="SSF48452">
    <property type="entry name" value="TPR-like"/>
    <property type="match status" value="1"/>
</dbReference>
<evidence type="ECO:0008006" key="4">
    <source>
        <dbReference type="Google" id="ProtNLM"/>
    </source>
</evidence>
<name>A0ABQ7HZV0_9MICR</name>
<evidence type="ECO:0000313" key="2">
    <source>
        <dbReference type="EMBL" id="KAF7683663.1"/>
    </source>
</evidence>
<evidence type="ECO:0000313" key="3">
    <source>
        <dbReference type="Proteomes" id="UP001516464"/>
    </source>
</evidence>
<feature type="repeat" description="TPR" evidence="1">
    <location>
        <begin position="159"/>
        <end position="192"/>
    </location>
</feature>
<comment type="caution">
    <text evidence="2">The sequence shown here is derived from an EMBL/GenBank/DDBJ whole genome shotgun (WGS) entry which is preliminary data.</text>
</comment>
<evidence type="ECO:0000256" key="1">
    <source>
        <dbReference type="PROSITE-ProRule" id="PRU00339"/>
    </source>
</evidence>
<dbReference type="InterPro" id="IPR011990">
    <property type="entry name" value="TPR-like_helical_dom_sf"/>
</dbReference>
<dbReference type="Pfam" id="PF13181">
    <property type="entry name" value="TPR_8"/>
    <property type="match status" value="1"/>
</dbReference>